<dbReference type="InterPro" id="IPR031342">
    <property type="entry name" value="Mug163-like"/>
</dbReference>
<dbReference type="PANTHER" id="PTHR31094:SF2">
    <property type="entry name" value="RIKEN CDNA 2310061I04 GENE"/>
    <property type="match status" value="1"/>
</dbReference>
<protein>
    <submittedName>
        <fullName evidence="1">Uncharacterized protein</fullName>
    </submittedName>
</protein>
<reference evidence="1" key="1">
    <citation type="journal article" date="2020" name="Stud. Mycol.">
        <title>101 Dothideomycetes genomes: a test case for predicting lifestyles and emergence of pathogens.</title>
        <authorList>
            <person name="Haridas S."/>
            <person name="Albert R."/>
            <person name="Binder M."/>
            <person name="Bloem J."/>
            <person name="Labutti K."/>
            <person name="Salamov A."/>
            <person name="Andreopoulos B."/>
            <person name="Baker S."/>
            <person name="Barry K."/>
            <person name="Bills G."/>
            <person name="Bluhm B."/>
            <person name="Cannon C."/>
            <person name="Castanera R."/>
            <person name="Culley D."/>
            <person name="Daum C."/>
            <person name="Ezra D."/>
            <person name="Gonzalez J."/>
            <person name="Henrissat B."/>
            <person name="Kuo A."/>
            <person name="Liang C."/>
            <person name="Lipzen A."/>
            <person name="Lutzoni F."/>
            <person name="Magnuson J."/>
            <person name="Mondo S."/>
            <person name="Nolan M."/>
            <person name="Ohm R."/>
            <person name="Pangilinan J."/>
            <person name="Park H.-J."/>
            <person name="Ramirez L."/>
            <person name="Alfaro M."/>
            <person name="Sun H."/>
            <person name="Tritt A."/>
            <person name="Yoshinaga Y."/>
            <person name="Zwiers L.-H."/>
            <person name="Turgeon B."/>
            <person name="Goodwin S."/>
            <person name="Spatafora J."/>
            <person name="Crous P."/>
            <person name="Grigoriev I."/>
        </authorList>
    </citation>
    <scope>NUCLEOTIDE SEQUENCE</scope>
    <source>
        <strain evidence="1">CBS 121739</strain>
    </source>
</reference>
<accession>A0A6A6W275</accession>
<organism evidence="1 2">
    <name type="scientific">Pseudovirgaria hyperparasitica</name>
    <dbReference type="NCBI Taxonomy" id="470096"/>
    <lineage>
        <taxon>Eukaryota</taxon>
        <taxon>Fungi</taxon>
        <taxon>Dikarya</taxon>
        <taxon>Ascomycota</taxon>
        <taxon>Pezizomycotina</taxon>
        <taxon>Dothideomycetes</taxon>
        <taxon>Dothideomycetes incertae sedis</taxon>
        <taxon>Acrospermales</taxon>
        <taxon>Acrospermaceae</taxon>
        <taxon>Pseudovirgaria</taxon>
    </lineage>
</organism>
<proteinExistence type="predicted"/>
<dbReference type="InterPro" id="IPR018790">
    <property type="entry name" value="DUF2358"/>
</dbReference>
<dbReference type="OrthoDB" id="5329385at2759"/>
<dbReference type="GeneID" id="54488430"/>
<name>A0A6A6W275_9PEZI</name>
<dbReference type="EMBL" id="ML996577">
    <property type="protein sequence ID" value="KAF2755687.1"/>
    <property type="molecule type" value="Genomic_DNA"/>
</dbReference>
<keyword evidence="2" id="KW-1185">Reference proteome</keyword>
<evidence type="ECO:0000313" key="1">
    <source>
        <dbReference type="EMBL" id="KAF2755687.1"/>
    </source>
</evidence>
<dbReference type="PANTHER" id="PTHR31094">
    <property type="entry name" value="RIKEN CDNA 2310061I04 GENE"/>
    <property type="match status" value="1"/>
</dbReference>
<sequence>MTAGLMRRFSTSKRLRADKLIKSTATPSSILYIRQPKRNLANIRDRELSGSWFSSTPPVWMPEHQLGSDGAPPDERTLKLGKTIRTLRDHLPTLLASPLPQEILSPQITLHLFPSTHPHLPTVSGRIAYTAALWTAPVAWGCVPVVGNVKLDILSERMFRNGGHTAATDTRQEKLVVKWKTGKKSKSKNGQGIYRGISTREQVDRFKEMLSGGADSEFSGLFIFEFDEQGKIVTHTIEHAEEGASHDRTAKVISVTDWLLGRAWGQRESEGNPGLAFNYCEAERRKDNVKRVERDQS</sequence>
<evidence type="ECO:0000313" key="2">
    <source>
        <dbReference type="Proteomes" id="UP000799437"/>
    </source>
</evidence>
<gene>
    <name evidence="1" type="ORF">EJ05DRAFT_503144</name>
</gene>
<dbReference type="RefSeq" id="XP_033598138.1">
    <property type="nucleotide sequence ID" value="XM_033747376.1"/>
</dbReference>
<dbReference type="Pfam" id="PF17119">
    <property type="entry name" value="MMU163"/>
    <property type="match status" value="2"/>
</dbReference>
<dbReference type="Proteomes" id="UP000799437">
    <property type="component" value="Unassembled WGS sequence"/>
</dbReference>
<dbReference type="AlphaFoldDB" id="A0A6A6W275"/>